<feature type="region of interest" description="Disordered" evidence="1">
    <location>
        <begin position="33"/>
        <end position="73"/>
    </location>
</feature>
<accession>A0ABU1AD02</accession>
<proteinExistence type="predicted"/>
<dbReference type="RefSeq" id="WP_308703993.1">
    <property type="nucleotide sequence ID" value="NZ_AP027463.1"/>
</dbReference>
<name>A0ABU1AD02_9LACO</name>
<feature type="chain" id="PRO_5046628373" evidence="2">
    <location>
        <begin position="27"/>
        <end position="253"/>
    </location>
</feature>
<evidence type="ECO:0000313" key="4">
    <source>
        <dbReference type="EMBL" id="MDQ7938302.1"/>
    </source>
</evidence>
<dbReference type="InterPro" id="IPR027994">
    <property type="entry name" value="WxL_dom"/>
</dbReference>
<dbReference type="Pfam" id="PF13731">
    <property type="entry name" value="WxL"/>
    <property type="match status" value="1"/>
</dbReference>
<evidence type="ECO:0000256" key="2">
    <source>
        <dbReference type="SAM" id="SignalP"/>
    </source>
</evidence>
<evidence type="ECO:0000313" key="5">
    <source>
        <dbReference type="Proteomes" id="UP001227831"/>
    </source>
</evidence>
<feature type="signal peptide" evidence="2">
    <location>
        <begin position="1"/>
        <end position="26"/>
    </location>
</feature>
<gene>
    <name evidence="4" type="ORF">RA086_11850</name>
</gene>
<evidence type="ECO:0000256" key="1">
    <source>
        <dbReference type="SAM" id="MobiDB-lite"/>
    </source>
</evidence>
<reference evidence="4 5" key="1">
    <citation type="journal article" date="2023" name="Int. J. Syst. Evol. Microbiol.">
        <title>Lactiplantibacillus brownii sp. nov., a novel psychrotolerant species isolated from sauerkraut.</title>
        <authorList>
            <person name="Heng Y.C."/>
            <person name="Silvaraju S."/>
            <person name="Lee J.K.Y."/>
            <person name="Kittelmann S."/>
        </authorList>
    </citation>
    <scope>NUCLEOTIDE SEQUENCE [LARGE SCALE GENOMIC DNA]</scope>
    <source>
        <strain evidence="4 5">WILCCON 0030</strain>
    </source>
</reference>
<sequence>MKKVIGSLLMSGALLGTVVAPLVANADDTTAATENRAGSTEVTTTFTPSTKTVTPVDPDNPNKPIDPGDNNGAHAGGGLSLIYAPTSFDFGSHEIDVLNDKTYNLDTTSANTKLLQSNAVLEVSDVRGTNAGWTLTATAGTLTNVTDGTTTPKTLGTDTIKGAQISLPGGKVSNSGVTGTSNGATPTNSITTLNLDSKGSTQQLLGAKNGSGAGVTVDKLDPANITLSIPANTAKAETYSTNITWALSDTPAS</sequence>
<evidence type="ECO:0000259" key="3">
    <source>
        <dbReference type="Pfam" id="PF13731"/>
    </source>
</evidence>
<feature type="domain" description="WxL" evidence="3">
    <location>
        <begin position="35"/>
        <end position="251"/>
    </location>
</feature>
<protein>
    <submittedName>
        <fullName evidence="4">WxL domain-containing protein</fullName>
    </submittedName>
</protein>
<comment type="caution">
    <text evidence="4">The sequence shown here is derived from an EMBL/GenBank/DDBJ whole genome shotgun (WGS) entry which is preliminary data.</text>
</comment>
<organism evidence="4 5">
    <name type="scientific">Lactiplantibacillus brownii</name>
    <dbReference type="NCBI Taxonomy" id="3069269"/>
    <lineage>
        <taxon>Bacteria</taxon>
        <taxon>Bacillati</taxon>
        <taxon>Bacillota</taxon>
        <taxon>Bacilli</taxon>
        <taxon>Lactobacillales</taxon>
        <taxon>Lactobacillaceae</taxon>
        <taxon>Lactiplantibacillus</taxon>
    </lineage>
</organism>
<keyword evidence="5" id="KW-1185">Reference proteome</keyword>
<dbReference type="EMBL" id="JAVCWF010000001">
    <property type="protein sequence ID" value="MDQ7938302.1"/>
    <property type="molecule type" value="Genomic_DNA"/>
</dbReference>
<dbReference type="Proteomes" id="UP001227831">
    <property type="component" value="Unassembled WGS sequence"/>
</dbReference>
<feature type="compositionally biased region" description="Low complexity" evidence="1">
    <location>
        <begin position="33"/>
        <end position="56"/>
    </location>
</feature>
<keyword evidence="2" id="KW-0732">Signal</keyword>